<keyword evidence="3 6" id="KW-0812">Transmembrane</keyword>
<proteinExistence type="predicted"/>
<dbReference type="Proteomes" id="UP000830401">
    <property type="component" value="Chromosome"/>
</dbReference>
<keyword evidence="2" id="KW-1003">Cell membrane</keyword>
<gene>
    <name evidence="9" type="ORF">MUN86_09290</name>
</gene>
<dbReference type="EMBL" id="CP095061">
    <property type="protein sequence ID" value="UOQ68023.1"/>
    <property type="molecule type" value="Genomic_DNA"/>
</dbReference>
<evidence type="ECO:0000256" key="6">
    <source>
        <dbReference type="SAM" id="Phobius"/>
    </source>
</evidence>
<sequence length="415" mass="46465">MLLSYLKIAWKVLLRRKFFTFISLFGISFTLMVLLVVVAMVDHFKGAHAPESRIERIAFISFMRQDFKDGGQMNTPASPYFINKYVRAMKTPEKIALFSQFHGTPSYVGNTKLELDLRFTDNVFWEVFNFNFLEGKPYNANDVRDANRVVVITETTAKQYFGTARGVVGREIEVDQRKFRVIGVVSDVGIIRFNSYAEVWAPVTTTKADIGKSVLEGEYYAALLAPENTDISTLDDEYQQILKRVSIPNPDITKIHSHADGLMATVTRQLVGRGSDESNHLDTFYFIAFGLALLFMLLPALNLVNINLSRIMERSSEIGVRKAFGATDGTLIGQFLIENIFLTLIGGLLGLGLAFVALQLISDSNFISYAQFTLNLRVFAWAMLATVFFGVLSGVYPAFKMSRVQPVQALKGGTN</sequence>
<dbReference type="Pfam" id="PF12704">
    <property type="entry name" value="MacB_PCD"/>
    <property type="match status" value="1"/>
</dbReference>
<evidence type="ECO:0000256" key="2">
    <source>
        <dbReference type="ARBA" id="ARBA00022475"/>
    </source>
</evidence>
<dbReference type="PANTHER" id="PTHR30572:SF18">
    <property type="entry name" value="ABC-TYPE MACROLIDE FAMILY EXPORT SYSTEM PERMEASE COMPONENT 2"/>
    <property type="match status" value="1"/>
</dbReference>
<evidence type="ECO:0000259" key="8">
    <source>
        <dbReference type="Pfam" id="PF12704"/>
    </source>
</evidence>
<accession>A0ABY4GAU3</accession>
<keyword evidence="5 6" id="KW-0472">Membrane</keyword>
<dbReference type="PANTHER" id="PTHR30572">
    <property type="entry name" value="MEMBRANE COMPONENT OF TRANSPORTER-RELATED"/>
    <property type="match status" value="1"/>
</dbReference>
<evidence type="ECO:0000313" key="10">
    <source>
        <dbReference type="Proteomes" id="UP000830401"/>
    </source>
</evidence>
<dbReference type="InterPro" id="IPR025857">
    <property type="entry name" value="MacB_PCD"/>
</dbReference>
<name>A0ABY4GAU3_9BACT</name>
<organism evidence="9 10">
    <name type="scientific">Hymenobacter volaticus</name>
    <dbReference type="NCBI Taxonomy" id="2932254"/>
    <lineage>
        <taxon>Bacteria</taxon>
        <taxon>Pseudomonadati</taxon>
        <taxon>Bacteroidota</taxon>
        <taxon>Cytophagia</taxon>
        <taxon>Cytophagales</taxon>
        <taxon>Hymenobacteraceae</taxon>
        <taxon>Hymenobacter</taxon>
    </lineage>
</organism>
<dbReference type="Pfam" id="PF02687">
    <property type="entry name" value="FtsX"/>
    <property type="match status" value="1"/>
</dbReference>
<dbReference type="InterPro" id="IPR050250">
    <property type="entry name" value="Macrolide_Exporter_MacB"/>
</dbReference>
<evidence type="ECO:0000256" key="1">
    <source>
        <dbReference type="ARBA" id="ARBA00004651"/>
    </source>
</evidence>
<evidence type="ECO:0000256" key="5">
    <source>
        <dbReference type="ARBA" id="ARBA00023136"/>
    </source>
</evidence>
<evidence type="ECO:0000313" key="9">
    <source>
        <dbReference type="EMBL" id="UOQ68023.1"/>
    </source>
</evidence>
<feature type="domain" description="MacB-like periplasmic core" evidence="8">
    <location>
        <begin position="20"/>
        <end position="237"/>
    </location>
</feature>
<keyword evidence="4 6" id="KW-1133">Transmembrane helix</keyword>
<evidence type="ECO:0000259" key="7">
    <source>
        <dbReference type="Pfam" id="PF02687"/>
    </source>
</evidence>
<dbReference type="InterPro" id="IPR003838">
    <property type="entry name" value="ABC3_permease_C"/>
</dbReference>
<feature type="transmembrane region" description="Helical" evidence="6">
    <location>
        <begin position="340"/>
        <end position="358"/>
    </location>
</feature>
<comment type="subcellular location">
    <subcellularLocation>
        <location evidence="1">Cell membrane</location>
        <topology evidence="1">Multi-pass membrane protein</topology>
    </subcellularLocation>
</comment>
<dbReference type="RefSeq" id="WP_245124510.1">
    <property type="nucleotide sequence ID" value="NZ_CP095061.1"/>
</dbReference>
<feature type="transmembrane region" description="Helical" evidence="6">
    <location>
        <begin position="284"/>
        <end position="304"/>
    </location>
</feature>
<protein>
    <submittedName>
        <fullName evidence="9">ABC transporter permease</fullName>
    </submittedName>
</protein>
<feature type="transmembrane region" description="Helical" evidence="6">
    <location>
        <begin position="378"/>
        <end position="399"/>
    </location>
</feature>
<feature type="domain" description="ABC3 transporter permease C-terminal" evidence="7">
    <location>
        <begin position="291"/>
        <end position="406"/>
    </location>
</feature>
<keyword evidence="10" id="KW-1185">Reference proteome</keyword>
<feature type="transmembrane region" description="Helical" evidence="6">
    <location>
        <begin position="21"/>
        <end position="41"/>
    </location>
</feature>
<evidence type="ECO:0000256" key="3">
    <source>
        <dbReference type="ARBA" id="ARBA00022692"/>
    </source>
</evidence>
<reference evidence="9" key="1">
    <citation type="submission" date="2022-04" db="EMBL/GenBank/DDBJ databases">
        <title>Hymenobacter sp. isolated from the air.</title>
        <authorList>
            <person name="Won M."/>
            <person name="Lee C.-M."/>
            <person name="Woen H.-Y."/>
            <person name="Kwon S.-W."/>
        </authorList>
    </citation>
    <scope>NUCLEOTIDE SEQUENCE</scope>
    <source>
        <strain evidence="9">5420S-77</strain>
    </source>
</reference>
<evidence type="ECO:0000256" key="4">
    <source>
        <dbReference type="ARBA" id="ARBA00022989"/>
    </source>
</evidence>